<proteinExistence type="predicted"/>
<evidence type="ECO:0000256" key="3">
    <source>
        <dbReference type="ARBA" id="ARBA00022692"/>
    </source>
</evidence>
<feature type="transmembrane region" description="Helical" evidence="6">
    <location>
        <begin position="245"/>
        <end position="270"/>
    </location>
</feature>
<evidence type="ECO:0000256" key="2">
    <source>
        <dbReference type="ARBA" id="ARBA00022475"/>
    </source>
</evidence>
<feature type="transmembrane region" description="Helical" evidence="6">
    <location>
        <begin position="37"/>
        <end position="61"/>
    </location>
</feature>
<keyword evidence="3 6" id="KW-0812">Transmembrane</keyword>
<gene>
    <name evidence="7" type="ORF">HF966_01710</name>
</gene>
<keyword evidence="4 6" id="KW-1133">Transmembrane helix</keyword>
<sequence length="289" mass="33103">MLNEMKTYWQKLDERWQLATLGELFTRAQVNYVGPTFAYYALLTVFPMLMSVAMIVSVANVSPATLMATLSSLLPRDIETVVLPILQSVIASKHLSILSFSVPFTLWTVSRVIAVFRLSFNRIADTEERISTILTRFWSFLWLLLILAAFGVLLIGGNILTLVIQQLPSHQLPLFLLHQTRWLIWFGMWLALVMLNYFLPTKPGRAPLKYVLLGSLIELGLLGLLNVAFTWYVKFGLKRYDFYQSMSSIIVLLIWLNLIATILVTGYILIQWLTVLFDKQPEEKETAHV</sequence>
<evidence type="ECO:0000313" key="8">
    <source>
        <dbReference type="Proteomes" id="UP000590460"/>
    </source>
</evidence>
<reference evidence="7 8" key="1">
    <citation type="submission" date="2020-04" db="EMBL/GenBank/DDBJ databases">
        <title>MicrobeNet Type strains.</title>
        <authorList>
            <person name="Nicholson A.C."/>
        </authorList>
    </citation>
    <scope>NUCLEOTIDE SEQUENCE [LARGE SCALE GENOMIC DNA]</scope>
    <source>
        <strain evidence="7 8">CCUG 54536</strain>
    </source>
</reference>
<evidence type="ECO:0000256" key="4">
    <source>
        <dbReference type="ARBA" id="ARBA00022989"/>
    </source>
</evidence>
<accession>A0A846ZH80</accession>
<dbReference type="AlphaFoldDB" id="A0A846ZH80"/>
<comment type="caution">
    <text evidence="7">The sequence shown here is derived from an EMBL/GenBank/DDBJ whole genome shotgun (WGS) entry which is preliminary data.</text>
</comment>
<keyword evidence="2" id="KW-1003">Cell membrane</keyword>
<evidence type="ECO:0000313" key="7">
    <source>
        <dbReference type="EMBL" id="NKZ17913.1"/>
    </source>
</evidence>
<dbReference type="GO" id="GO:0005886">
    <property type="term" value="C:plasma membrane"/>
    <property type="evidence" value="ECO:0007669"/>
    <property type="project" value="UniProtKB-SubCell"/>
</dbReference>
<keyword evidence="5 6" id="KW-0472">Membrane</keyword>
<dbReference type="EMBL" id="JAAXPO010000002">
    <property type="protein sequence ID" value="NKZ17913.1"/>
    <property type="molecule type" value="Genomic_DNA"/>
</dbReference>
<evidence type="ECO:0000256" key="6">
    <source>
        <dbReference type="SAM" id="Phobius"/>
    </source>
</evidence>
<dbReference type="PANTHER" id="PTHR30213">
    <property type="entry name" value="INNER MEMBRANE PROTEIN YHJD"/>
    <property type="match status" value="1"/>
</dbReference>
<feature type="transmembrane region" description="Helical" evidence="6">
    <location>
        <begin position="182"/>
        <end position="199"/>
    </location>
</feature>
<feature type="transmembrane region" description="Helical" evidence="6">
    <location>
        <begin position="211"/>
        <end position="233"/>
    </location>
</feature>
<evidence type="ECO:0000256" key="1">
    <source>
        <dbReference type="ARBA" id="ARBA00004651"/>
    </source>
</evidence>
<dbReference type="RefSeq" id="WP_168675945.1">
    <property type="nucleotide sequence ID" value="NZ_BPKV01000001.1"/>
</dbReference>
<protein>
    <submittedName>
        <fullName evidence="7">YihY/virulence factor BrkB family protein</fullName>
    </submittedName>
</protein>
<dbReference type="Proteomes" id="UP000590460">
    <property type="component" value="Unassembled WGS sequence"/>
</dbReference>
<dbReference type="Pfam" id="PF03631">
    <property type="entry name" value="Virul_fac_BrkB"/>
    <property type="match status" value="1"/>
</dbReference>
<feature type="transmembrane region" description="Helical" evidence="6">
    <location>
        <begin position="140"/>
        <end position="162"/>
    </location>
</feature>
<dbReference type="PANTHER" id="PTHR30213:SF0">
    <property type="entry name" value="UPF0761 MEMBRANE PROTEIN YIHY"/>
    <property type="match status" value="1"/>
</dbReference>
<dbReference type="PIRSF" id="PIRSF035875">
    <property type="entry name" value="RNase_BN"/>
    <property type="match status" value="1"/>
</dbReference>
<comment type="subcellular location">
    <subcellularLocation>
        <location evidence="1">Cell membrane</location>
        <topology evidence="1">Multi-pass membrane protein</topology>
    </subcellularLocation>
</comment>
<organism evidence="7 8">
    <name type="scientific">Leuconostoc holzapfelii</name>
    <dbReference type="NCBI Taxonomy" id="434464"/>
    <lineage>
        <taxon>Bacteria</taxon>
        <taxon>Bacillati</taxon>
        <taxon>Bacillota</taxon>
        <taxon>Bacilli</taxon>
        <taxon>Lactobacillales</taxon>
        <taxon>Lactobacillaceae</taxon>
        <taxon>Leuconostoc</taxon>
    </lineage>
</organism>
<evidence type="ECO:0000256" key="5">
    <source>
        <dbReference type="ARBA" id="ARBA00023136"/>
    </source>
</evidence>
<dbReference type="InterPro" id="IPR017039">
    <property type="entry name" value="Virul_fac_BrkB"/>
</dbReference>
<feature type="transmembrane region" description="Helical" evidence="6">
    <location>
        <begin position="97"/>
        <end position="120"/>
    </location>
</feature>
<name>A0A846ZH80_9LACO</name>